<keyword evidence="5 8" id="KW-0812">Transmembrane</keyword>
<name>A0A9P8WJI6_9HYPO</name>
<comment type="subcellular location">
    <subcellularLocation>
        <location evidence="2">Endoplasmic reticulum membrane</location>
        <topology evidence="2">Multi-pass membrane protein</topology>
    </subcellularLocation>
</comment>
<protein>
    <submittedName>
        <fullName evidence="10">Triose-phosphate transporter family-domain-containing protein</fullName>
    </submittedName>
</protein>
<keyword evidence="6 8" id="KW-1133">Transmembrane helix</keyword>
<dbReference type="OrthoDB" id="6418713at2759"/>
<evidence type="ECO:0000256" key="3">
    <source>
        <dbReference type="ARBA" id="ARBA00010425"/>
    </source>
</evidence>
<evidence type="ECO:0000256" key="7">
    <source>
        <dbReference type="ARBA" id="ARBA00023136"/>
    </source>
</evidence>
<feature type="domain" description="Sugar phosphate transporter" evidence="9">
    <location>
        <begin position="28"/>
        <end position="318"/>
    </location>
</feature>
<feature type="transmembrane region" description="Helical" evidence="8">
    <location>
        <begin position="213"/>
        <end position="232"/>
    </location>
</feature>
<feature type="transmembrane region" description="Helical" evidence="8">
    <location>
        <begin position="56"/>
        <end position="77"/>
    </location>
</feature>
<feature type="transmembrane region" description="Helical" evidence="8">
    <location>
        <begin position="247"/>
        <end position="268"/>
    </location>
</feature>
<feature type="transmembrane region" description="Helical" evidence="8">
    <location>
        <begin position="357"/>
        <end position="376"/>
    </location>
</feature>
<dbReference type="Proteomes" id="UP000777438">
    <property type="component" value="Unassembled WGS sequence"/>
</dbReference>
<evidence type="ECO:0000256" key="4">
    <source>
        <dbReference type="ARBA" id="ARBA00011182"/>
    </source>
</evidence>
<evidence type="ECO:0000256" key="2">
    <source>
        <dbReference type="ARBA" id="ARBA00004477"/>
    </source>
</evidence>
<reference evidence="10 11" key="1">
    <citation type="journal article" date="2021" name="Nat. Commun.">
        <title>Genetic determinants of endophytism in the Arabidopsis root mycobiome.</title>
        <authorList>
            <person name="Mesny F."/>
            <person name="Miyauchi S."/>
            <person name="Thiergart T."/>
            <person name="Pickel B."/>
            <person name="Atanasova L."/>
            <person name="Karlsson M."/>
            <person name="Huettel B."/>
            <person name="Barry K.W."/>
            <person name="Haridas S."/>
            <person name="Chen C."/>
            <person name="Bauer D."/>
            <person name="Andreopoulos W."/>
            <person name="Pangilinan J."/>
            <person name="LaButti K."/>
            <person name="Riley R."/>
            <person name="Lipzen A."/>
            <person name="Clum A."/>
            <person name="Drula E."/>
            <person name="Henrissat B."/>
            <person name="Kohler A."/>
            <person name="Grigoriev I.V."/>
            <person name="Martin F.M."/>
            <person name="Hacquard S."/>
        </authorList>
    </citation>
    <scope>NUCLEOTIDE SEQUENCE [LARGE SCALE GENOMIC DNA]</scope>
    <source>
        <strain evidence="10 11">MPI-CAGE-CH-0241</strain>
    </source>
</reference>
<sequence length="402" mass="43932">MGASIRLEEGSLAAEKSAMASPMRAKLQASLYIVNWMFFSTATIIFNKWLLDNAGFHYPIILTTWHLIFATVATQILARTTTILDSRHDVPLTGRLFLRTIIPLGFLLSASLILANIVYLHLSVAFIQMLKAGGPVAVLLISWSWGVMKPDLETFFNISVIVFGIVLASLGEIDFSWFGLIIQIAGTVCEGARLVMIQIMLNAEGMQMDPLVSLYYFAPVGTVINLFFALIFEGSSFEWAAVEKAGFGMLFLNGFVAFFLNVASVFLIGKTSGLVMSLSGILKSIILVGASVLIWGTQITLMQAIGYTIALGGLTVYSVGRDELGKQWNVAKDWASDTWDGETSRDSKLALPTARSVVIMLLGLMTVVICGLVWYYHTPEAGKVMGKLEGSKDDILRLLDLS</sequence>
<dbReference type="InterPro" id="IPR004853">
    <property type="entry name" value="Sugar_P_trans_dom"/>
</dbReference>
<feature type="transmembrane region" description="Helical" evidence="8">
    <location>
        <begin position="154"/>
        <end position="171"/>
    </location>
</feature>
<evidence type="ECO:0000313" key="10">
    <source>
        <dbReference type="EMBL" id="KAH6900626.1"/>
    </source>
</evidence>
<keyword evidence="7 8" id="KW-0472">Membrane</keyword>
<organism evidence="10 11">
    <name type="scientific">Thelonectria olida</name>
    <dbReference type="NCBI Taxonomy" id="1576542"/>
    <lineage>
        <taxon>Eukaryota</taxon>
        <taxon>Fungi</taxon>
        <taxon>Dikarya</taxon>
        <taxon>Ascomycota</taxon>
        <taxon>Pezizomycotina</taxon>
        <taxon>Sordariomycetes</taxon>
        <taxon>Hypocreomycetidae</taxon>
        <taxon>Hypocreales</taxon>
        <taxon>Nectriaceae</taxon>
        <taxon>Thelonectria</taxon>
    </lineage>
</organism>
<accession>A0A9P8WJI6</accession>
<comment type="caution">
    <text evidence="10">The sequence shown here is derived from an EMBL/GenBank/DDBJ whole genome shotgun (WGS) entry which is preliminary data.</text>
</comment>
<feature type="transmembrane region" description="Helical" evidence="8">
    <location>
        <begin position="125"/>
        <end position="147"/>
    </location>
</feature>
<dbReference type="Pfam" id="PF03151">
    <property type="entry name" value="TPT"/>
    <property type="match status" value="1"/>
</dbReference>
<evidence type="ECO:0000256" key="8">
    <source>
        <dbReference type="SAM" id="Phobius"/>
    </source>
</evidence>
<dbReference type="EMBL" id="JAGPYM010000001">
    <property type="protein sequence ID" value="KAH6900626.1"/>
    <property type="molecule type" value="Genomic_DNA"/>
</dbReference>
<keyword evidence="11" id="KW-1185">Reference proteome</keyword>
<evidence type="ECO:0000256" key="1">
    <source>
        <dbReference type="ARBA" id="ARBA00003420"/>
    </source>
</evidence>
<dbReference type="GO" id="GO:0005789">
    <property type="term" value="C:endoplasmic reticulum membrane"/>
    <property type="evidence" value="ECO:0007669"/>
    <property type="project" value="UniProtKB-SubCell"/>
</dbReference>
<dbReference type="PANTHER" id="PTHR11132">
    <property type="entry name" value="SOLUTE CARRIER FAMILY 35"/>
    <property type="match status" value="1"/>
</dbReference>
<comment type="function">
    <text evidence="1">Involved in the import of GDP-mannose from the cytoplasm into the Golgi lumen.</text>
</comment>
<dbReference type="AlphaFoldDB" id="A0A9P8WJI6"/>
<feature type="transmembrane region" description="Helical" evidence="8">
    <location>
        <begin position="97"/>
        <end position="119"/>
    </location>
</feature>
<proteinExistence type="inferred from homology"/>
<gene>
    <name evidence="10" type="ORF">B0T10DRAFT_471191</name>
</gene>
<evidence type="ECO:0000313" key="11">
    <source>
        <dbReference type="Proteomes" id="UP000777438"/>
    </source>
</evidence>
<feature type="transmembrane region" description="Helical" evidence="8">
    <location>
        <begin position="275"/>
        <end position="295"/>
    </location>
</feature>
<feature type="transmembrane region" description="Helical" evidence="8">
    <location>
        <begin position="29"/>
        <end position="50"/>
    </location>
</feature>
<comment type="subunit">
    <text evidence="4">Homooligomer.</text>
</comment>
<comment type="similarity">
    <text evidence="3">Belongs to the TPT transporter family. SLC35D subfamily.</text>
</comment>
<evidence type="ECO:0000259" key="9">
    <source>
        <dbReference type="Pfam" id="PF03151"/>
    </source>
</evidence>
<feature type="transmembrane region" description="Helical" evidence="8">
    <location>
        <begin position="177"/>
        <end position="201"/>
    </location>
</feature>
<feature type="transmembrane region" description="Helical" evidence="8">
    <location>
        <begin position="301"/>
        <end position="319"/>
    </location>
</feature>
<evidence type="ECO:0000256" key="5">
    <source>
        <dbReference type="ARBA" id="ARBA00022692"/>
    </source>
</evidence>
<evidence type="ECO:0000256" key="6">
    <source>
        <dbReference type="ARBA" id="ARBA00022989"/>
    </source>
</evidence>
<dbReference type="InterPro" id="IPR050186">
    <property type="entry name" value="TPT_transporter"/>
</dbReference>